<evidence type="ECO:0000256" key="3">
    <source>
        <dbReference type="ARBA" id="ARBA00022559"/>
    </source>
</evidence>
<dbReference type="InterPro" id="IPR029062">
    <property type="entry name" value="Class_I_gatase-like"/>
</dbReference>
<comment type="caution">
    <text evidence="11">The sequence shown here is derived from an EMBL/GenBank/DDBJ whole genome shotgun (WGS) entry which is preliminary data.</text>
</comment>
<dbReference type="PANTHER" id="PTHR42821">
    <property type="entry name" value="CATALASE"/>
    <property type="match status" value="1"/>
</dbReference>
<dbReference type="CDD" id="cd03132">
    <property type="entry name" value="GATase1_catalase"/>
    <property type="match status" value="1"/>
</dbReference>
<dbReference type="InterPro" id="IPR041399">
    <property type="entry name" value="Catalase_large_C"/>
</dbReference>
<keyword evidence="3" id="KW-0575">Peroxidase</keyword>
<evidence type="ECO:0000256" key="2">
    <source>
        <dbReference type="ARBA" id="ARBA00012314"/>
    </source>
</evidence>
<reference evidence="12" key="1">
    <citation type="journal article" date="2019" name="Int. J. Syst. Evol. Microbiol.">
        <title>The Global Catalogue of Microorganisms (GCM) 10K type strain sequencing project: providing services to taxonomists for standard genome sequencing and annotation.</title>
        <authorList>
            <consortium name="The Broad Institute Genomics Platform"/>
            <consortium name="The Broad Institute Genome Sequencing Center for Infectious Disease"/>
            <person name="Wu L."/>
            <person name="Ma J."/>
        </authorList>
    </citation>
    <scope>NUCLEOTIDE SEQUENCE [LARGE SCALE GENOMIC DNA]</scope>
    <source>
        <strain evidence="12">CCUG 36956</strain>
    </source>
</reference>
<comment type="cofactor">
    <cofactor evidence="1">
        <name>heme</name>
        <dbReference type="ChEBI" id="CHEBI:30413"/>
    </cofactor>
</comment>
<evidence type="ECO:0000313" key="11">
    <source>
        <dbReference type="EMBL" id="MFC6010881.1"/>
    </source>
</evidence>
<dbReference type="SUPFAM" id="SSF52317">
    <property type="entry name" value="Class I glutamine amidotransferase-like"/>
    <property type="match status" value="1"/>
</dbReference>
<keyword evidence="8" id="KW-0376">Hydrogen peroxide</keyword>
<name>A0ABW1JN73_9NOCA</name>
<keyword evidence="6" id="KW-0560">Oxidoreductase</keyword>
<evidence type="ECO:0000259" key="9">
    <source>
        <dbReference type="Pfam" id="PF06628"/>
    </source>
</evidence>
<proteinExistence type="predicted"/>
<evidence type="ECO:0000256" key="8">
    <source>
        <dbReference type="ARBA" id="ARBA00023324"/>
    </source>
</evidence>
<evidence type="ECO:0000313" key="12">
    <source>
        <dbReference type="Proteomes" id="UP001596223"/>
    </source>
</evidence>
<dbReference type="Pfam" id="PF06628">
    <property type="entry name" value="Catalase-rel"/>
    <property type="match status" value="1"/>
</dbReference>
<dbReference type="Gene3D" id="1.20.1370.20">
    <property type="match status" value="1"/>
</dbReference>
<evidence type="ECO:0000259" key="10">
    <source>
        <dbReference type="Pfam" id="PF18011"/>
    </source>
</evidence>
<dbReference type="SUPFAM" id="SSF56634">
    <property type="entry name" value="Heme-dependent catalase-like"/>
    <property type="match status" value="1"/>
</dbReference>
<dbReference type="Pfam" id="PF18011">
    <property type="entry name" value="Catalase_C"/>
    <property type="match status" value="1"/>
</dbReference>
<keyword evidence="12" id="KW-1185">Reference proteome</keyword>
<organism evidence="11 12">
    <name type="scientific">Nocardia lasii</name>
    <dbReference type="NCBI Taxonomy" id="1616107"/>
    <lineage>
        <taxon>Bacteria</taxon>
        <taxon>Bacillati</taxon>
        <taxon>Actinomycetota</taxon>
        <taxon>Actinomycetes</taxon>
        <taxon>Mycobacteriales</taxon>
        <taxon>Nocardiaceae</taxon>
        <taxon>Nocardia</taxon>
    </lineage>
</organism>
<protein>
    <recommendedName>
        <fullName evidence="2">catalase</fullName>
        <ecNumber evidence="2">1.11.1.6</ecNumber>
    </recommendedName>
</protein>
<keyword evidence="5" id="KW-0479">Metal-binding</keyword>
<sequence>MKKAHYSQARMFYRSLTTGEQQHVADAFSFELGKCLSATIQQRGLQMLANVEDGLAEYVAGQLGLDKPAANAGHVDLATSPALSQRQGAFPVDGRVVAVLVDDDTPADALDTVTTALTDAKVTPMVVASHGGQVAGAPVARTYATMRSVEFDAAVLLAASSDPRVDLLVQELWRHGKAIAAVDSAAGVLERDGIDPAAPGITVADPAAATSGLLTGLTEHRAWARLESDS</sequence>
<accession>A0ABW1JN73</accession>
<feature type="domain" description="Catalase immune-responsive" evidence="9">
    <location>
        <begin position="3"/>
        <end position="62"/>
    </location>
</feature>
<keyword evidence="4" id="KW-0349">Heme</keyword>
<dbReference type="InterPro" id="IPR043156">
    <property type="entry name" value="Catalase_clade2_helical"/>
</dbReference>
<dbReference type="InterPro" id="IPR010582">
    <property type="entry name" value="Catalase_immune_responsive"/>
</dbReference>
<dbReference type="RefSeq" id="WP_378601401.1">
    <property type="nucleotide sequence ID" value="NZ_JBHSQN010000002.1"/>
</dbReference>
<evidence type="ECO:0000256" key="4">
    <source>
        <dbReference type="ARBA" id="ARBA00022617"/>
    </source>
</evidence>
<keyword evidence="7" id="KW-0408">Iron</keyword>
<dbReference type="EMBL" id="JBHSQN010000002">
    <property type="protein sequence ID" value="MFC6010881.1"/>
    <property type="molecule type" value="Genomic_DNA"/>
</dbReference>
<evidence type="ECO:0000256" key="1">
    <source>
        <dbReference type="ARBA" id="ARBA00001971"/>
    </source>
</evidence>
<dbReference type="InterPro" id="IPR024712">
    <property type="entry name" value="Catalase_clade2"/>
</dbReference>
<dbReference type="Proteomes" id="UP001596223">
    <property type="component" value="Unassembled WGS sequence"/>
</dbReference>
<dbReference type="EC" id="1.11.1.6" evidence="2"/>
<feature type="domain" description="Large catalase C-terminal" evidence="10">
    <location>
        <begin position="93"/>
        <end position="226"/>
    </location>
</feature>
<evidence type="ECO:0000256" key="5">
    <source>
        <dbReference type="ARBA" id="ARBA00022723"/>
    </source>
</evidence>
<evidence type="ECO:0000256" key="6">
    <source>
        <dbReference type="ARBA" id="ARBA00023002"/>
    </source>
</evidence>
<dbReference type="Gene3D" id="3.40.50.880">
    <property type="match status" value="1"/>
</dbReference>
<gene>
    <name evidence="11" type="ORF">ACFP3H_07440</name>
</gene>
<evidence type="ECO:0000256" key="7">
    <source>
        <dbReference type="ARBA" id="ARBA00023004"/>
    </source>
</evidence>
<dbReference type="PANTHER" id="PTHR42821:SF1">
    <property type="entry name" value="CATALASE-B"/>
    <property type="match status" value="1"/>
</dbReference>
<dbReference type="InterPro" id="IPR020835">
    <property type="entry name" value="Catalase_sf"/>
</dbReference>